<dbReference type="Pfam" id="PF09684">
    <property type="entry name" value="Tail_P2_I"/>
    <property type="match status" value="1"/>
</dbReference>
<proteinExistence type="predicted"/>
<comment type="caution">
    <text evidence="1">The sequence shown here is derived from an EMBL/GenBank/DDBJ whole genome shotgun (WGS) entry which is preliminary data.</text>
</comment>
<accession>A0ABN8THJ1</accession>
<evidence type="ECO:0000313" key="1">
    <source>
        <dbReference type="EMBL" id="CAH6661967.1"/>
    </source>
</evidence>
<keyword evidence="2" id="KW-1185">Reference proteome</keyword>
<gene>
    <name evidence="1" type="ORF">FBBNIHIM_22935</name>
</gene>
<dbReference type="InterPro" id="IPR006521">
    <property type="entry name" value="Tail_protein_I"/>
</dbReference>
<name>A0ABN8THJ1_9ENTR</name>
<protein>
    <submittedName>
        <fullName evidence="1">Phage tail protein I</fullName>
    </submittedName>
</protein>
<dbReference type="NCBIfam" id="TIGR01634">
    <property type="entry name" value="tail_P2_I"/>
    <property type="match status" value="1"/>
</dbReference>
<dbReference type="RefSeq" id="WP_253899136.1">
    <property type="nucleotide sequence ID" value="NZ_CALSBS010000033.1"/>
</dbReference>
<dbReference type="EMBL" id="CALSBS010000033">
    <property type="protein sequence ID" value="CAH6661967.1"/>
    <property type="molecule type" value="Genomic_DNA"/>
</dbReference>
<organism evidence="1 2">
    <name type="scientific">Pseudocitrobacter vendiensis</name>
    <dbReference type="NCBI Taxonomy" id="2488306"/>
    <lineage>
        <taxon>Bacteria</taxon>
        <taxon>Pseudomonadati</taxon>
        <taxon>Pseudomonadota</taxon>
        <taxon>Gammaproteobacteria</taxon>
        <taxon>Enterobacterales</taxon>
        <taxon>Enterobacteriaceae</taxon>
        <taxon>Pseudocitrobacter</taxon>
    </lineage>
</organism>
<dbReference type="Proteomes" id="UP001152651">
    <property type="component" value="Unassembled WGS sequence"/>
</dbReference>
<reference evidence="1" key="1">
    <citation type="submission" date="2022-05" db="EMBL/GenBank/DDBJ databases">
        <authorList>
            <person name="Blom J."/>
        </authorList>
    </citation>
    <scope>NUCLEOTIDE SEQUENCE</scope>
    <source>
        <strain evidence="1">Type strain: CPO20170097</strain>
    </source>
</reference>
<evidence type="ECO:0000313" key="2">
    <source>
        <dbReference type="Proteomes" id="UP001152651"/>
    </source>
</evidence>
<sequence>MTDDRSLQPDNRSGLQTALEKILDNAMATIEAEAPFRTLLFPMQAPKQFLPSLAIERGVQDWAATDTENAIRNTVANGLIIQSRSCTRNGIAQALIALGFDARVTRSGPYSISVVASLSDQPLDGKTSKRVGDRISTYKAERDSVSLTMVRKASISGRVGIATRTGQVIRVPYYSPGALSVSVSPLAGIANRQIRYLKVRVE</sequence>